<evidence type="ECO:0000256" key="10">
    <source>
        <dbReference type="ARBA" id="ARBA00023098"/>
    </source>
</evidence>
<keyword evidence="9 13" id="KW-0752">Steroid biosynthesis</keyword>
<dbReference type="GO" id="GO:0006696">
    <property type="term" value="P:ergosterol biosynthetic process"/>
    <property type="evidence" value="ECO:0007669"/>
    <property type="project" value="TreeGrafter"/>
</dbReference>
<keyword evidence="7 13" id="KW-0418">Kinase</keyword>
<evidence type="ECO:0000256" key="7">
    <source>
        <dbReference type="ARBA" id="ARBA00022777"/>
    </source>
</evidence>
<dbReference type="EMBL" id="KN822956">
    <property type="protein sequence ID" value="KIO32266.1"/>
    <property type="molecule type" value="Genomic_DNA"/>
</dbReference>
<keyword evidence="11 13" id="KW-0753">Steroid metabolism</keyword>
<dbReference type="EC" id="2.7.4.2" evidence="3 13"/>
<evidence type="ECO:0000256" key="9">
    <source>
        <dbReference type="ARBA" id="ARBA00022955"/>
    </source>
</evidence>
<keyword evidence="4 13" id="KW-0444">Lipid biosynthesis</keyword>
<keyword evidence="6" id="KW-0547">Nucleotide-binding</keyword>
<dbReference type="PIRSF" id="PIRSF017288">
    <property type="entry name" value="PMK_GHMP_euk"/>
    <property type="match status" value="1"/>
</dbReference>
<keyword evidence="10 13" id="KW-0443">Lipid metabolism</keyword>
<feature type="domain" description="GHMP kinase C-terminal" evidence="14">
    <location>
        <begin position="406"/>
        <end position="465"/>
    </location>
</feature>
<dbReference type="InterPro" id="IPR035102">
    <property type="entry name" value="Phosphomevalonate_kinase"/>
</dbReference>
<evidence type="ECO:0000256" key="1">
    <source>
        <dbReference type="ARBA" id="ARBA00005017"/>
    </source>
</evidence>
<reference evidence="16" key="2">
    <citation type="submission" date="2015-01" db="EMBL/GenBank/DDBJ databases">
        <title>Evolutionary Origins and Diversification of the Mycorrhizal Mutualists.</title>
        <authorList>
            <consortium name="DOE Joint Genome Institute"/>
            <consortium name="Mycorrhizal Genomics Consortium"/>
            <person name="Kohler A."/>
            <person name="Kuo A."/>
            <person name="Nagy L.G."/>
            <person name="Floudas D."/>
            <person name="Copeland A."/>
            <person name="Barry K.W."/>
            <person name="Cichocki N."/>
            <person name="Veneault-Fourrey C."/>
            <person name="LaButti K."/>
            <person name="Lindquist E.A."/>
            <person name="Lipzen A."/>
            <person name="Lundell T."/>
            <person name="Morin E."/>
            <person name="Murat C."/>
            <person name="Riley R."/>
            <person name="Ohm R."/>
            <person name="Sun H."/>
            <person name="Tunlid A."/>
            <person name="Henrissat B."/>
            <person name="Grigoriev I.V."/>
            <person name="Hibbett D.S."/>
            <person name="Martin F."/>
        </authorList>
    </citation>
    <scope>NUCLEOTIDE SEQUENCE [LARGE SCALE GENOMIC DNA]</scope>
    <source>
        <strain evidence="16">MUT 4182</strain>
    </source>
</reference>
<evidence type="ECO:0000313" key="15">
    <source>
        <dbReference type="EMBL" id="KIO32266.1"/>
    </source>
</evidence>
<dbReference type="Pfam" id="PF08544">
    <property type="entry name" value="GHMP_kinases_C"/>
    <property type="match status" value="1"/>
</dbReference>
<evidence type="ECO:0000256" key="3">
    <source>
        <dbReference type="ARBA" id="ARBA00012958"/>
    </source>
</evidence>
<evidence type="ECO:0000259" key="14">
    <source>
        <dbReference type="Pfam" id="PF08544"/>
    </source>
</evidence>
<dbReference type="HOGENOM" id="CLU_022059_1_0_1"/>
<proteinExistence type="inferred from homology"/>
<dbReference type="PANTHER" id="PTHR31814">
    <property type="match status" value="1"/>
</dbReference>
<dbReference type="GO" id="GO:0005777">
    <property type="term" value="C:peroxisome"/>
    <property type="evidence" value="ECO:0007669"/>
    <property type="project" value="TreeGrafter"/>
</dbReference>
<evidence type="ECO:0000256" key="8">
    <source>
        <dbReference type="ARBA" id="ARBA00022840"/>
    </source>
</evidence>
<evidence type="ECO:0000256" key="5">
    <source>
        <dbReference type="ARBA" id="ARBA00022679"/>
    </source>
</evidence>
<dbReference type="InterPro" id="IPR016005">
    <property type="entry name" value="Erg8"/>
</dbReference>
<dbReference type="AlphaFoldDB" id="A0A0C3QT35"/>
<sequence>MSSRSSTSNPEPVVVERAGPTAVSAPGKVLLAGGYLVLDPKYSGIVVSTSARFYTFIRERIDGQPAGQKIVVKSPQFLRASWSYQVVFTKNGTVGLVPSVENSLLGSERKNKFVQLALERVLFLAIEKVGYQLLKVATDQGLEIIIVGDNDFYSQRNQLSERGLPNVISSLAQIPQFAYTDCSLADVHKTGLGSSAALITSLVTGLLVHFKVIGAADLTDDPKSVGKAFVHNVAQYVHCLAQGKVGSGFDVSSATFGSQLYTRFAPEVLQPLMGEQVPTKLQPFLIGTNASWNQRIQPFKLPPQTSLMLADVDAGTDTPAAVGRVLSWKKSDPQKASELWTQLGATNDQLAAALSNLTALHTKNPAAYAAAVDRLCGQPPKQWAASSKDEVTQAFALANKLTEVIRGYMREMGRLSQVPIEPAEQTRLLDACLAQNGVVGGGVPGAGGYDAIWILTLTASKANAAAPSSMSEVESVWTGWKEMNVSPLSCGESMERGVRVENPETVLEWLKKPGYVQH</sequence>
<gene>
    <name evidence="15" type="ORF">M407DRAFT_112172</name>
</gene>
<keyword evidence="8" id="KW-0067">ATP-binding</keyword>
<comment type="catalytic activity">
    <reaction evidence="12">
        <text>(R)-5-phosphomevalonate + ATP = (R)-5-diphosphomevalonate + ADP</text>
        <dbReference type="Rhea" id="RHEA:16341"/>
        <dbReference type="ChEBI" id="CHEBI:30616"/>
        <dbReference type="ChEBI" id="CHEBI:57557"/>
        <dbReference type="ChEBI" id="CHEBI:58146"/>
        <dbReference type="ChEBI" id="CHEBI:456216"/>
        <dbReference type="EC" id="2.7.4.2"/>
    </reaction>
    <physiologicalReaction direction="left-to-right" evidence="12">
        <dbReference type="Rhea" id="RHEA:16342"/>
    </physiologicalReaction>
</comment>
<protein>
    <recommendedName>
        <fullName evidence="3 13">Phosphomevalonate kinase</fullName>
        <ecNumber evidence="3 13">2.7.4.2</ecNumber>
    </recommendedName>
</protein>
<evidence type="ECO:0000313" key="16">
    <source>
        <dbReference type="Proteomes" id="UP000054248"/>
    </source>
</evidence>
<dbReference type="InterPro" id="IPR020568">
    <property type="entry name" value="Ribosomal_Su5_D2-typ_SF"/>
</dbReference>
<reference evidence="15 16" key="1">
    <citation type="submission" date="2014-04" db="EMBL/GenBank/DDBJ databases">
        <authorList>
            <consortium name="DOE Joint Genome Institute"/>
            <person name="Kuo A."/>
            <person name="Girlanda M."/>
            <person name="Perotto S."/>
            <person name="Kohler A."/>
            <person name="Nagy L.G."/>
            <person name="Floudas D."/>
            <person name="Copeland A."/>
            <person name="Barry K.W."/>
            <person name="Cichocki N."/>
            <person name="Veneault-Fourrey C."/>
            <person name="LaButti K."/>
            <person name="Lindquist E.A."/>
            <person name="Lipzen A."/>
            <person name="Lundell T."/>
            <person name="Morin E."/>
            <person name="Murat C."/>
            <person name="Sun H."/>
            <person name="Tunlid A."/>
            <person name="Henrissat B."/>
            <person name="Grigoriev I.V."/>
            <person name="Hibbett D.S."/>
            <person name="Martin F."/>
            <person name="Nordberg H.P."/>
            <person name="Cantor M.N."/>
            <person name="Hua S.X."/>
        </authorList>
    </citation>
    <scope>NUCLEOTIDE SEQUENCE [LARGE SCALE GENOMIC DNA]</scope>
    <source>
        <strain evidence="15 16">MUT 4182</strain>
    </source>
</reference>
<organism evidence="15 16">
    <name type="scientific">Tulasnella calospora MUT 4182</name>
    <dbReference type="NCBI Taxonomy" id="1051891"/>
    <lineage>
        <taxon>Eukaryota</taxon>
        <taxon>Fungi</taxon>
        <taxon>Dikarya</taxon>
        <taxon>Basidiomycota</taxon>
        <taxon>Agaricomycotina</taxon>
        <taxon>Agaricomycetes</taxon>
        <taxon>Cantharellales</taxon>
        <taxon>Tulasnellaceae</taxon>
        <taxon>Tulasnella</taxon>
    </lineage>
</organism>
<accession>A0A0C3QT35</accession>
<dbReference type="UniPathway" id="UPA00057">
    <property type="reaction ID" value="UER00099"/>
</dbReference>
<dbReference type="STRING" id="1051891.A0A0C3QT35"/>
<dbReference type="InterPro" id="IPR013750">
    <property type="entry name" value="GHMP_kinase_C_dom"/>
</dbReference>
<dbReference type="PANTHER" id="PTHR31814:SF2">
    <property type="entry name" value="PHOSPHOMEVALONATE KINASE"/>
    <property type="match status" value="1"/>
</dbReference>
<evidence type="ECO:0000256" key="2">
    <source>
        <dbReference type="ARBA" id="ARBA00006495"/>
    </source>
</evidence>
<dbReference type="SUPFAM" id="SSF54211">
    <property type="entry name" value="Ribosomal protein S5 domain 2-like"/>
    <property type="match status" value="1"/>
</dbReference>
<name>A0A0C3QT35_9AGAM</name>
<evidence type="ECO:0000256" key="12">
    <source>
        <dbReference type="ARBA" id="ARBA00029326"/>
    </source>
</evidence>
<evidence type="ECO:0000256" key="6">
    <source>
        <dbReference type="ARBA" id="ARBA00022741"/>
    </source>
</evidence>
<dbReference type="OrthoDB" id="10262935at2759"/>
<evidence type="ECO:0000256" key="4">
    <source>
        <dbReference type="ARBA" id="ARBA00022516"/>
    </source>
</evidence>
<dbReference type="Proteomes" id="UP000054248">
    <property type="component" value="Unassembled WGS sequence"/>
</dbReference>
<dbReference type="GO" id="GO:0004631">
    <property type="term" value="F:phosphomevalonate kinase activity"/>
    <property type="evidence" value="ECO:0007669"/>
    <property type="project" value="UniProtKB-UniRule"/>
</dbReference>
<dbReference type="GO" id="GO:0010142">
    <property type="term" value="P:farnesyl diphosphate biosynthetic process, mevalonate pathway"/>
    <property type="evidence" value="ECO:0007669"/>
    <property type="project" value="TreeGrafter"/>
</dbReference>
<keyword evidence="5 13" id="KW-0808">Transferase</keyword>
<evidence type="ECO:0000256" key="11">
    <source>
        <dbReference type="ARBA" id="ARBA00023221"/>
    </source>
</evidence>
<keyword evidence="16" id="KW-1185">Reference proteome</keyword>
<dbReference type="GO" id="GO:0019287">
    <property type="term" value="P:isopentenyl diphosphate biosynthetic process, mevalonate pathway"/>
    <property type="evidence" value="ECO:0007669"/>
    <property type="project" value="UniProtKB-UniRule"/>
</dbReference>
<dbReference type="GO" id="GO:0005524">
    <property type="term" value="F:ATP binding"/>
    <property type="evidence" value="ECO:0007669"/>
    <property type="project" value="UniProtKB-UniRule"/>
</dbReference>
<evidence type="ECO:0000256" key="13">
    <source>
        <dbReference type="PIRNR" id="PIRNR017288"/>
    </source>
</evidence>
<dbReference type="Gene3D" id="3.30.230.10">
    <property type="match status" value="1"/>
</dbReference>
<comment type="similarity">
    <text evidence="2 13">Belongs to the GHMP kinase family. Mevalonate kinase subfamily.</text>
</comment>
<comment type="pathway">
    <text evidence="1 13">Isoprenoid biosynthesis; isopentenyl diphosphate biosynthesis via mevalonate pathway; isopentenyl diphosphate from (R)-mevalonate: step 2/3.</text>
</comment>
<dbReference type="InterPro" id="IPR014721">
    <property type="entry name" value="Ribsml_uS5_D2-typ_fold_subgr"/>
</dbReference>